<evidence type="ECO:0000313" key="5">
    <source>
        <dbReference type="Proteomes" id="UP000030143"/>
    </source>
</evidence>
<name>A0A0A2JKC1_PENEN</name>
<dbReference type="InterPro" id="IPR021765">
    <property type="entry name" value="UstYa-like"/>
</dbReference>
<gene>
    <name evidence="4" type="ORF">PEX2_029060</name>
</gene>
<dbReference type="Proteomes" id="UP000030143">
    <property type="component" value="Unassembled WGS sequence"/>
</dbReference>
<keyword evidence="5" id="KW-1185">Reference proteome</keyword>
<dbReference type="AlphaFoldDB" id="A0A0A2JKC1"/>
<dbReference type="GO" id="GO:0043386">
    <property type="term" value="P:mycotoxin biosynthetic process"/>
    <property type="evidence" value="ECO:0007669"/>
    <property type="project" value="InterPro"/>
</dbReference>
<dbReference type="GeneID" id="27675600"/>
<organism evidence="4 5">
    <name type="scientific">Penicillium expansum</name>
    <name type="common">Blue mold rot fungus</name>
    <dbReference type="NCBI Taxonomy" id="27334"/>
    <lineage>
        <taxon>Eukaryota</taxon>
        <taxon>Fungi</taxon>
        <taxon>Dikarya</taxon>
        <taxon>Ascomycota</taxon>
        <taxon>Pezizomycotina</taxon>
        <taxon>Eurotiomycetes</taxon>
        <taxon>Eurotiomycetidae</taxon>
        <taxon>Eurotiales</taxon>
        <taxon>Aspergillaceae</taxon>
        <taxon>Penicillium</taxon>
    </lineage>
</organism>
<keyword evidence="3" id="KW-0472">Membrane</keyword>
<keyword evidence="3" id="KW-0812">Transmembrane</keyword>
<reference evidence="4 5" key="1">
    <citation type="journal article" date="2015" name="Mol. Plant Microbe Interact.">
        <title>Genome, transcriptome, and functional analyses of Penicillium expansum provide new insights into secondary metabolism and pathogenicity.</title>
        <authorList>
            <person name="Ballester A.R."/>
            <person name="Marcet-Houben M."/>
            <person name="Levin E."/>
            <person name="Sela N."/>
            <person name="Selma-Lazaro C."/>
            <person name="Carmona L."/>
            <person name="Wisniewski M."/>
            <person name="Droby S."/>
            <person name="Gonzalez-Candelas L."/>
            <person name="Gabaldon T."/>
        </authorList>
    </citation>
    <scope>NUCLEOTIDE SEQUENCE [LARGE SCALE GENOMIC DNA]</scope>
    <source>
        <strain evidence="4 5">MD-8</strain>
    </source>
</reference>
<dbReference type="PANTHER" id="PTHR33365">
    <property type="entry name" value="YALI0B05434P"/>
    <property type="match status" value="1"/>
</dbReference>
<feature type="transmembrane region" description="Helical" evidence="3">
    <location>
        <begin position="39"/>
        <end position="60"/>
    </location>
</feature>
<dbReference type="HOGENOM" id="CLU_042941_0_2_1"/>
<dbReference type="Pfam" id="PF11807">
    <property type="entry name" value="UstYa"/>
    <property type="match status" value="1"/>
</dbReference>
<protein>
    <recommendedName>
        <fullName evidence="6">Tat pathway signal sequence</fullName>
    </recommendedName>
</protein>
<dbReference type="VEuPathDB" id="FungiDB:PEXP_017450"/>
<dbReference type="EMBL" id="JQFZ01000201">
    <property type="protein sequence ID" value="KGO55266.1"/>
    <property type="molecule type" value="Genomic_DNA"/>
</dbReference>
<dbReference type="RefSeq" id="XP_016597471.1">
    <property type="nucleotide sequence ID" value="XM_016740181.1"/>
</dbReference>
<evidence type="ECO:0000256" key="2">
    <source>
        <dbReference type="ARBA" id="ARBA00035112"/>
    </source>
</evidence>
<dbReference type="STRING" id="27334.A0A0A2JKC1"/>
<evidence type="ECO:0000256" key="1">
    <source>
        <dbReference type="ARBA" id="ARBA00004685"/>
    </source>
</evidence>
<proteinExistence type="inferred from homology"/>
<evidence type="ECO:0000313" key="4">
    <source>
        <dbReference type="EMBL" id="KGO55266.1"/>
    </source>
</evidence>
<sequence length="272" mass="31745">MENVAYQPVRDNVDVDSENLNSEKHNEKLNTSGHKSWKWFSIVIWIAVGYSLAFITVAFLHPYTKESYGRESSAWSPALEIYDDDKFSTQRFNGALRAQNEFRGQPSQEIDDAWDEILHPEGGLVRLSKEQIDKVKASEYAAEYTEDMGGGYIGSIEALHQLHCLNMLRQVTYLDYYLPKKKEWRDDPQTLRFHLDHCIDMIRQKLMCSPDVGIITYVWAKGYKHPFPDFNIIHKCRDYSRLLEWVKENDVHGRNVSDLQRVPGAKERETRP</sequence>
<comment type="caution">
    <text evidence="4">The sequence shown here is derived from an EMBL/GenBank/DDBJ whole genome shotgun (WGS) entry which is preliminary data.</text>
</comment>
<keyword evidence="3" id="KW-1133">Transmembrane helix</keyword>
<comment type="similarity">
    <text evidence="2">Belongs to the ustYa family.</text>
</comment>
<evidence type="ECO:0008006" key="6">
    <source>
        <dbReference type="Google" id="ProtNLM"/>
    </source>
</evidence>
<dbReference type="PANTHER" id="PTHR33365:SF4">
    <property type="entry name" value="CYCLOCHLOROTINE BIOSYNTHESIS PROTEIN O"/>
    <property type="match status" value="1"/>
</dbReference>
<accession>A0A0A2JKC1</accession>
<evidence type="ECO:0000256" key="3">
    <source>
        <dbReference type="SAM" id="Phobius"/>
    </source>
</evidence>
<comment type="pathway">
    <text evidence="1">Mycotoxin biosynthesis.</text>
</comment>